<accession>A0A1S8NBU7</accession>
<protein>
    <recommendedName>
        <fullName evidence="3">PsbP C-terminal domain-containing protein</fullName>
    </recommendedName>
</protein>
<dbReference type="EMBL" id="LZYZ01000003">
    <property type="protein sequence ID" value="OOM13965.1"/>
    <property type="molecule type" value="Genomic_DNA"/>
</dbReference>
<sequence length="193" mass="22787">MESRVDEKILDFINEVEKRKAKKDICNSPVKIGERYYEFEEREFFDERLKIYIPKDFGDMPMEVSDVKYSLESRPEIIKSNDDGSVVITLKIIDSPLDEEHVEELKNEMKIVTKETNPANVFYGDGVLEVNSKNIGYFEFKSYSVDNYLYNLIYFFQFQGKTLMGTFICKHSDCEEWRDVVFNMLSTIKILNK</sequence>
<proteinExistence type="predicted"/>
<reference evidence="1 2" key="1">
    <citation type="submission" date="2016-05" db="EMBL/GenBank/DDBJ databases">
        <title>Microbial solvent formation.</title>
        <authorList>
            <person name="Poehlein A."/>
            <person name="Montoya Solano J.D."/>
            <person name="Flitsch S."/>
            <person name="Krabben P."/>
            <person name="Duerre P."/>
            <person name="Daniel R."/>
        </authorList>
    </citation>
    <scope>NUCLEOTIDE SEQUENCE [LARGE SCALE GENOMIC DNA]</scope>
    <source>
        <strain evidence="1 2">L1-8</strain>
    </source>
</reference>
<gene>
    <name evidence="1" type="ORF">CLOSAC_20510</name>
</gene>
<evidence type="ECO:0000313" key="1">
    <source>
        <dbReference type="EMBL" id="OOM13965.1"/>
    </source>
</evidence>
<name>A0A1S8NBU7_CLOSA</name>
<evidence type="ECO:0000313" key="2">
    <source>
        <dbReference type="Proteomes" id="UP000191154"/>
    </source>
</evidence>
<dbReference type="Proteomes" id="UP000191154">
    <property type="component" value="Unassembled WGS sequence"/>
</dbReference>
<comment type="caution">
    <text evidence="1">The sequence shown here is derived from an EMBL/GenBank/DDBJ whole genome shotgun (WGS) entry which is preliminary data.</text>
</comment>
<organism evidence="1 2">
    <name type="scientific">Clostridium saccharobutylicum</name>
    <dbReference type="NCBI Taxonomy" id="169679"/>
    <lineage>
        <taxon>Bacteria</taxon>
        <taxon>Bacillati</taxon>
        <taxon>Bacillota</taxon>
        <taxon>Clostridia</taxon>
        <taxon>Eubacteriales</taxon>
        <taxon>Clostridiaceae</taxon>
        <taxon>Clostridium</taxon>
    </lineage>
</organism>
<dbReference type="RefSeq" id="WP_077865323.1">
    <property type="nucleotide sequence ID" value="NZ_LZYZ01000003.1"/>
</dbReference>
<evidence type="ECO:0008006" key="3">
    <source>
        <dbReference type="Google" id="ProtNLM"/>
    </source>
</evidence>
<dbReference type="AlphaFoldDB" id="A0A1S8NBU7"/>